<accession>A0A1B8TXM4</accession>
<comment type="caution">
    <text evidence="2">The sequence shown here is derived from an EMBL/GenBank/DDBJ whole genome shotgun (WGS) entry which is preliminary data.</text>
</comment>
<dbReference type="InterPro" id="IPR032526">
    <property type="entry name" value="DUF4960"/>
</dbReference>
<evidence type="ECO:0000259" key="1">
    <source>
        <dbReference type="Pfam" id="PF16324"/>
    </source>
</evidence>
<gene>
    <name evidence="2" type="ORF">LPB3_07430</name>
</gene>
<dbReference type="STRING" id="1774273.LPB03_05065"/>
<feature type="domain" description="DUF4960" evidence="1">
    <location>
        <begin position="212"/>
        <end position="469"/>
    </location>
</feature>
<proteinExistence type="predicted"/>
<keyword evidence="3" id="KW-1185">Reference proteome</keyword>
<evidence type="ECO:0000313" key="2">
    <source>
        <dbReference type="EMBL" id="OBY64215.1"/>
    </source>
</evidence>
<dbReference type="KEGG" id="pob:LPB03_05065"/>
<name>A0A1B8TXM4_9FLAO</name>
<reference evidence="3" key="1">
    <citation type="submission" date="2016-02" db="EMBL/GenBank/DDBJ databases">
        <authorList>
            <person name="Shin S.-K."/>
            <person name="Yi H."/>
            <person name="Kim E."/>
        </authorList>
    </citation>
    <scope>NUCLEOTIDE SEQUENCE [LARGE SCALE GENOMIC DNA]</scope>
    <source>
        <strain evidence="3">LPB0003</strain>
    </source>
</reference>
<organism evidence="2 3">
    <name type="scientific">Polaribacter vadi</name>
    <dbReference type="NCBI Taxonomy" id="1774273"/>
    <lineage>
        <taxon>Bacteria</taxon>
        <taxon>Pseudomonadati</taxon>
        <taxon>Bacteroidota</taxon>
        <taxon>Flavobacteriia</taxon>
        <taxon>Flavobacteriales</taxon>
        <taxon>Flavobacteriaceae</taxon>
    </lineage>
</organism>
<sequence>MKHILNIIKITILSLFVIINYSCSQDREIEATADAIVPSVENLKVELVGDIAKLTWNNPSYAGNVTTILKHNSGVELLDFEKSSYEFEIREVNVEYLFTLKFKDNDTGNFSLGETVSLTREGPKPVLNFAGTQEETNVILTWGIQDTNITGIKLTIDGSEVIDLPSNAATYTLSNAELKEYSFKINTINSQNQESPSRNLIFKVGKTKIGYLGVAADLTSISDDDEIASAAWLFENYPDAEYISFADIENGKDLSDFRVLWWHYDKDDGNPELPTEALSSNVVSAITNFHANGGGLLLNTFAIEYLWTIGRINNEFFKLKEAGAGFENGDTWSIGINIGLMHDESTHPVYQGIETISPDERKMIRLIGPGYRENHNFVLWKFGDWYQLPNNDEQIYSNLFNNEKIRHLGNWDGEREYWMMANFEAMPNNEFKGTAIAIGIGAFEWNQNSGKNLFQDNIEGITKNALEYLKTK</sequence>
<dbReference type="OrthoDB" id="727829at2"/>
<dbReference type="Proteomes" id="UP000092584">
    <property type="component" value="Unassembled WGS sequence"/>
</dbReference>
<dbReference type="Pfam" id="PF16324">
    <property type="entry name" value="DUF4960"/>
    <property type="match status" value="1"/>
</dbReference>
<evidence type="ECO:0000313" key="3">
    <source>
        <dbReference type="Proteomes" id="UP000092584"/>
    </source>
</evidence>
<dbReference type="EMBL" id="LSFM01000022">
    <property type="protein sequence ID" value="OBY64215.1"/>
    <property type="molecule type" value="Genomic_DNA"/>
</dbReference>
<dbReference type="RefSeq" id="WP_065318965.1">
    <property type="nucleotide sequence ID" value="NZ_CP017477.1"/>
</dbReference>
<dbReference type="AlphaFoldDB" id="A0A1B8TXM4"/>
<protein>
    <recommendedName>
        <fullName evidence="1">DUF4960 domain-containing protein</fullName>
    </recommendedName>
</protein>